<dbReference type="InterPro" id="IPR013984">
    <property type="entry name" value="Ald_Fedxn_OxRdtase_dom2"/>
</dbReference>
<name>A0ABT5X5J9_9EURY</name>
<evidence type="ECO:0000313" key="3">
    <source>
        <dbReference type="Proteomes" id="UP001220010"/>
    </source>
</evidence>
<keyword evidence="3" id="KW-1185">Reference proteome</keyword>
<dbReference type="InterPro" id="IPR051919">
    <property type="entry name" value="W-dependent_AOR"/>
</dbReference>
<dbReference type="Gene3D" id="1.10.599.10">
    <property type="entry name" value="Aldehyde Ferredoxin Oxidoreductase Protein, subunit A, domain 3"/>
    <property type="match status" value="1"/>
</dbReference>
<dbReference type="Pfam" id="PF01314">
    <property type="entry name" value="AFOR_C"/>
    <property type="match status" value="1"/>
</dbReference>
<sequence>MLPVKNFQESRWPAQRAEEVGGERLRRDILSGRHGCAACPVACGHWATLPGGEVKKAPEFETIWSFGPNLDSSDLPSIVRAGALCDDLGLDTISTGSTIAAAAELRDMGKMEEGPGWDDPAGTLDTIKKIGMMEGGGRMLAGGARRLALERGAPEASMDSKGLELPGYDPRGAKGMGLAYATSNRGGCHMKGYTVLHELTGKAERLSSVGKAKLVMGVQDETAFVDSLVLCRFVQQLLGPEILVDLYNGATGSDIRREDMMEMGGRIFNLERLYNERAGVLEDTLPGRLLSGMVRDGPSKGNVVELPEMLAEYRTLRGWAPSGEILEETLRRYGISR</sequence>
<dbReference type="EMBL" id="JARFPK010000005">
    <property type="protein sequence ID" value="MDF0589971.1"/>
    <property type="molecule type" value="Genomic_DNA"/>
</dbReference>
<gene>
    <name evidence="2" type="ORF">P0O15_02100</name>
</gene>
<protein>
    <submittedName>
        <fullName evidence="2">Aldehyde ferredoxin oxidoreductase C-terminal domain-containing protein</fullName>
    </submittedName>
</protein>
<dbReference type="PANTHER" id="PTHR30038:SF0">
    <property type="entry name" value="TUNGSTEN-CONTAINING ALDEHYDE FERREDOXIN OXIDOREDUCTASE"/>
    <property type="match status" value="1"/>
</dbReference>
<dbReference type="SUPFAM" id="SSF48310">
    <property type="entry name" value="Aldehyde ferredoxin oxidoreductase, C-terminal domains"/>
    <property type="match status" value="1"/>
</dbReference>
<evidence type="ECO:0000313" key="2">
    <source>
        <dbReference type="EMBL" id="MDF0589971.1"/>
    </source>
</evidence>
<comment type="caution">
    <text evidence="2">The sequence shown here is derived from an EMBL/GenBank/DDBJ whole genome shotgun (WGS) entry which is preliminary data.</text>
</comment>
<proteinExistence type="predicted"/>
<feature type="domain" description="Aldehyde ferredoxin oxidoreductase C-terminal" evidence="1">
    <location>
        <begin position="1"/>
        <end position="335"/>
    </location>
</feature>
<dbReference type="RefSeq" id="WP_316965736.1">
    <property type="nucleotide sequence ID" value="NZ_JARFPK010000005.1"/>
</dbReference>
<dbReference type="Gene3D" id="1.10.569.10">
    <property type="entry name" value="Aldehyde Ferredoxin Oxidoreductase Protein, subunit A, domain 2"/>
    <property type="match status" value="1"/>
</dbReference>
<dbReference type="Proteomes" id="UP001220010">
    <property type="component" value="Unassembled WGS sequence"/>
</dbReference>
<reference evidence="2 3" key="1">
    <citation type="submission" date="2023-03" db="EMBL/GenBank/DDBJ databases">
        <title>WGS of Methanotrichaceae archaeon Mx.</title>
        <authorList>
            <person name="Sorokin D.Y."/>
            <person name="Merkel A.Y."/>
        </authorList>
    </citation>
    <scope>NUCLEOTIDE SEQUENCE [LARGE SCALE GENOMIC DNA]</scope>
    <source>
        <strain evidence="2 3">Mx</strain>
    </source>
</reference>
<evidence type="ECO:0000259" key="1">
    <source>
        <dbReference type="Pfam" id="PF01314"/>
    </source>
</evidence>
<organism evidence="2 3">
    <name type="scientific">Candidatus Methanocrinis natronophilus</name>
    <dbReference type="NCBI Taxonomy" id="3033396"/>
    <lineage>
        <taxon>Archaea</taxon>
        <taxon>Methanobacteriati</taxon>
        <taxon>Methanobacteriota</taxon>
        <taxon>Stenosarchaea group</taxon>
        <taxon>Methanomicrobia</taxon>
        <taxon>Methanotrichales</taxon>
        <taxon>Methanotrichaceae</taxon>
        <taxon>Methanocrinis</taxon>
    </lineage>
</organism>
<accession>A0ABT5X5J9</accession>
<dbReference type="PANTHER" id="PTHR30038">
    <property type="entry name" value="ALDEHYDE FERREDOXIN OXIDOREDUCTASE"/>
    <property type="match status" value="1"/>
</dbReference>
<dbReference type="InterPro" id="IPR013985">
    <property type="entry name" value="Ald_Fedxn_OxRdtase_dom3"/>
</dbReference>
<dbReference type="InterPro" id="IPR036021">
    <property type="entry name" value="Tungsten_al_ferr_oxy-like_C"/>
</dbReference>
<dbReference type="InterPro" id="IPR001203">
    <property type="entry name" value="OxRdtase_Ald_Fedxn_C"/>
</dbReference>